<proteinExistence type="predicted"/>
<reference evidence="2 3" key="1">
    <citation type="journal article" date="2016" name="Nat. Commun.">
        <title>Thousands of microbial genomes shed light on interconnected biogeochemical processes in an aquifer system.</title>
        <authorList>
            <person name="Anantharaman K."/>
            <person name="Brown C.T."/>
            <person name="Hug L.A."/>
            <person name="Sharon I."/>
            <person name="Castelle C.J."/>
            <person name="Probst A.J."/>
            <person name="Thomas B.C."/>
            <person name="Singh A."/>
            <person name="Wilkins M.J."/>
            <person name="Karaoz U."/>
            <person name="Brodie E.L."/>
            <person name="Williams K.H."/>
            <person name="Hubbard S.S."/>
            <person name="Banfield J.F."/>
        </authorList>
    </citation>
    <scope>NUCLEOTIDE SEQUENCE [LARGE SCALE GENOMIC DNA]</scope>
</reference>
<evidence type="ECO:0000256" key="1">
    <source>
        <dbReference type="SAM" id="SignalP"/>
    </source>
</evidence>
<sequence length="433" mass="45192">MKKINTLKPLIFSLILLGSLGVALANGPAWSVPPTTGDSLPPVNEGTALQDKKGTLSVGTLLNTAFSPLVTYSPFHAGIVKFHPFESILEVETNFYGPLNLYGIVDTNATTEKPLCTRGDGRVRLCSDVDFEPVQDIYYTDTNTVTFPTSTGVTGAVKFAIPGAVTCTTVQTSGTTWPNGTNLSGSSSSYAVKFYDWGRYTLTMNCNNNKAYSVTIDIKGKIIPAADGTPKKFLFTQSKVLEIKAQGGGGASGRTYTNNYLYCSGGSDGRSAYAHVTTSSTWNSSSGSLYTRPALYESGANLVHVGGGFGPAGAAYSANFNNYSDFTVSNESQCFGSGGSKLSYNSNMSSVTATNGGDARGHQGGCPGANLTSCTSSMDGYGGYGEKGGGGGAYVSGLYTIAANNYLYVFKGAAAHSTMGTAPKPASIIIEWK</sequence>
<name>A0A1F6VQI4_9BACT</name>
<dbReference type="STRING" id="1801752.A3J61_02505"/>
<dbReference type="EMBL" id="MFUC01000025">
    <property type="protein sequence ID" value="OGI71695.1"/>
    <property type="molecule type" value="Genomic_DNA"/>
</dbReference>
<protein>
    <submittedName>
        <fullName evidence="2">Uncharacterized protein</fullName>
    </submittedName>
</protein>
<comment type="caution">
    <text evidence="2">The sequence shown here is derived from an EMBL/GenBank/DDBJ whole genome shotgun (WGS) entry which is preliminary data.</text>
</comment>
<evidence type="ECO:0000313" key="3">
    <source>
        <dbReference type="Proteomes" id="UP000179686"/>
    </source>
</evidence>
<evidence type="ECO:0000313" key="2">
    <source>
        <dbReference type="EMBL" id="OGI71695.1"/>
    </source>
</evidence>
<dbReference type="Proteomes" id="UP000179686">
    <property type="component" value="Unassembled WGS sequence"/>
</dbReference>
<feature type="signal peptide" evidence="1">
    <location>
        <begin position="1"/>
        <end position="25"/>
    </location>
</feature>
<gene>
    <name evidence="2" type="ORF">A3J61_02505</name>
</gene>
<organism evidence="2 3">
    <name type="scientific">Candidatus Nomurabacteria bacterium RIFCSPHIGHO2_02_FULL_38_15</name>
    <dbReference type="NCBI Taxonomy" id="1801752"/>
    <lineage>
        <taxon>Bacteria</taxon>
        <taxon>Candidatus Nomuraibacteriota</taxon>
    </lineage>
</organism>
<feature type="chain" id="PRO_5009225728" evidence="1">
    <location>
        <begin position="26"/>
        <end position="433"/>
    </location>
</feature>
<keyword evidence="1" id="KW-0732">Signal</keyword>
<dbReference type="AlphaFoldDB" id="A0A1F6VQI4"/>
<accession>A0A1F6VQI4</accession>